<evidence type="ECO:0000256" key="3">
    <source>
        <dbReference type="ARBA" id="ARBA00022448"/>
    </source>
</evidence>
<evidence type="ECO:0000256" key="7">
    <source>
        <dbReference type="ARBA" id="ARBA00023136"/>
    </source>
</evidence>
<dbReference type="EMBL" id="CP158568">
    <property type="protein sequence ID" value="XBY43582.1"/>
    <property type="molecule type" value="Genomic_DNA"/>
</dbReference>
<dbReference type="InterPro" id="IPR037294">
    <property type="entry name" value="ABC_BtuC-like"/>
</dbReference>
<dbReference type="PANTHER" id="PTHR30472">
    <property type="entry name" value="FERRIC ENTEROBACTIN TRANSPORT SYSTEM PERMEASE PROTEIN"/>
    <property type="match status" value="1"/>
</dbReference>
<evidence type="ECO:0000256" key="8">
    <source>
        <dbReference type="SAM" id="MobiDB-lite"/>
    </source>
</evidence>
<evidence type="ECO:0000256" key="2">
    <source>
        <dbReference type="ARBA" id="ARBA00007935"/>
    </source>
</evidence>
<dbReference type="SUPFAM" id="SSF81345">
    <property type="entry name" value="ABC transporter involved in vitamin B12 uptake, BtuC"/>
    <property type="match status" value="1"/>
</dbReference>
<proteinExistence type="inferred from homology"/>
<keyword evidence="6 9" id="KW-1133">Transmembrane helix</keyword>
<feature type="transmembrane region" description="Helical" evidence="9">
    <location>
        <begin position="287"/>
        <end position="313"/>
    </location>
</feature>
<comment type="similarity">
    <text evidence="2">Belongs to the binding-protein-dependent transport system permease family. FecCD subfamily.</text>
</comment>
<feature type="transmembrane region" description="Helical" evidence="9">
    <location>
        <begin position="107"/>
        <end position="127"/>
    </location>
</feature>
<evidence type="ECO:0000256" key="6">
    <source>
        <dbReference type="ARBA" id="ARBA00022989"/>
    </source>
</evidence>
<feature type="transmembrane region" description="Helical" evidence="9">
    <location>
        <begin position="166"/>
        <end position="184"/>
    </location>
</feature>
<comment type="subcellular location">
    <subcellularLocation>
        <location evidence="1">Cell membrane</location>
        <topology evidence="1">Multi-pass membrane protein</topology>
    </subcellularLocation>
</comment>
<evidence type="ECO:0000256" key="1">
    <source>
        <dbReference type="ARBA" id="ARBA00004651"/>
    </source>
</evidence>
<dbReference type="PANTHER" id="PTHR30472:SF25">
    <property type="entry name" value="ABC TRANSPORTER PERMEASE PROTEIN MJ0876-RELATED"/>
    <property type="match status" value="1"/>
</dbReference>
<protein>
    <submittedName>
        <fullName evidence="10">Iron ABC transporter permease</fullName>
    </submittedName>
</protein>
<sequence length="383" mass="38499">MDMDARTSTSAPAGSLAQRLSTSGDQATRVASGIATLGRLEAERRRRLRLVFATLGALVLAAGVLSIAVGAHTIPVGRVVEILLSPGAAPLERDAAIVQAIRLPRTVATLLVGATLAVAGVLMQGLFRNPLADPGLLGVSSGAALAAAVVIVLGDRLFATALPAEVLPLAAFAGAGAATLLLAGAGRRGGRTDIAVILLAGLAFAALANAALGLLIFVADDGQLRDITFWTLGSFGGIGWRRILAAAPFLVAPILLAPWFARGFDALAFGEAEARHMGVPVERLKRGAIAAIAVGVGAAVALCGVVGFVGVVVPHAMRLVIGPSHRALLIASALAGAGLTTAADLAARTLVAPAELPIGILTAIVGAPVFLHLVLRRRSGTGA</sequence>
<feature type="region of interest" description="Disordered" evidence="8">
    <location>
        <begin position="1"/>
        <end position="24"/>
    </location>
</feature>
<gene>
    <name evidence="10" type="ORF">ABS361_16045</name>
</gene>
<dbReference type="FunFam" id="1.10.3470.10:FF:000001">
    <property type="entry name" value="Vitamin B12 ABC transporter permease BtuC"/>
    <property type="match status" value="1"/>
</dbReference>
<reference evidence="10" key="1">
    <citation type="submission" date="2024-06" db="EMBL/GenBank/DDBJ databases">
        <title>Methylostella associata gen. nov., sp. nov., a novel Ancalomicrobiaceae-affiliated facultatively methylotrophic bacteria that feed on methanotrophs of the genus Methylococcus.</title>
        <authorList>
            <person name="Saltykova V."/>
            <person name="Danilova O.V."/>
            <person name="Oshkin I.Y."/>
            <person name="Belova S.E."/>
            <person name="Pimenov N.V."/>
            <person name="Dedysh S.N."/>
        </authorList>
    </citation>
    <scope>NUCLEOTIDE SEQUENCE</scope>
    <source>
        <strain evidence="10">S20</strain>
    </source>
</reference>
<dbReference type="AlphaFoldDB" id="A0AAU7X743"/>
<keyword evidence="4" id="KW-1003">Cell membrane</keyword>
<dbReference type="Gene3D" id="1.10.3470.10">
    <property type="entry name" value="ABC transporter involved in vitamin B12 uptake, BtuC"/>
    <property type="match status" value="1"/>
</dbReference>
<feature type="transmembrane region" description="Helical" evidence="9">
    <location>
        <begin position="134"/>
        <end position="154"/>
    </location>
</feature>
<feature type="transmembrane region" description="Helical" evidence="9">
    <location>
        <begin position="239"/>
        <end position="261"/>
    </location>
</feature>
<organism evidence="10">
    <name type="scientific">Methyloraptor flagellatus</name>
    <dbReference type="NCBI Taxonomy" id="3162530"/>
    <lineage>
        <taxon>Bacteria</taxon>
        <taxon>Pseudomonadati</taxon>
        <taxon>Pseudomonadota</taxon>
        <taxon>Alphaproteobacteria</taxon>
        <taxon>Hyphomicrobiales</taxon>
        <taxon>Ancalomicrobiaceae</taxon>
        <taxon>Methyloraptor</taxon>
    </lineage>
</organism>
<dbReference type="GO" id="GO:0033214">
    <property type="term" value="P:siderophore-iron import into cell"/>
    <property type="evidence" value="ECO:0007669"/>
    <property type="project" value="TreeGrafter"/>
</dbReference>
<dbReference type="CDD" id="cd06550">
    <property type="entry name" value="TM_ABC_iron-siderophores_like"/>
    <property type="match status" value="1"/>
</dbReference>
<evidence type="ECO:0000256" key="9">
    <source>
        <dbReference type="SAM" id="Phobius"/>
    </source>
</evidence>
<accession>A0AAU7X743</accession>
<dbReference type="KEGG" id="mflg:ABS361_16045"/>
<dbReference type="InterPro" id="IPR000522">
    <property type="entry name" value="ABC_transptr_permease_BtuC"/>
</dbReference>
<dbReference type="Pfam" id="PF01032">
    <property type="entry name" value="FecCD"/>
    <property type="match status" value="1"/>
</dbReference>
<keyword evidence="5 9" id="KW-0812">Transmembrane</keyword>
<evidence type="ECO:0000256" key="5">
    <source>
        <dbReference type="ARBA" id="ARBA00022692"/>
    </source>
</evidence>
<feature type="transmembrane region" description="Helical" evidence="9">
    <location>
        <begin position="50"/>
        <end position="74"/>
    </location>
</feature>
<feature type="transmembrane region" description="Helical" evidence="9">
    <location>
        <begin position="358"/>
        <end position="375"/>
    </location>
</feature>
<dbReference type="GO" id="GO:0022857">
    <property type="term" value="F:transmembrane transporter activity"/>
    <property type="evidence" value="ECO:0007669"/>
    <property type="project" value="InterPro"/>
</dbReference>
<name>A0AAU7X743_9HYPH</name>
<evidence type="ECO:0000313" key="10">
    <source>
        <dbReference type="EMBL" id="XBY43582.1"/>
    </source>
</evidence>
<keyword evidence="7 9" id="KW-0472">Membrane</keyword>
<keyword evidence="3" id="KW-0813">Transport</keyword>
<evidence type="ECO:0000256" key="4">
    <source>
        <dbReference type="ARBA" id="ARBA00022475"/>
    </source>
</evidence>
<dbReference type="GO" id="GO:0005886">
    <property type="term" value="C:plasma membrane"/>
    <property type="evidence" value="ECO:0007669"/>
    <property type="project" value="UniProtKB-SubCell"/>
</dbReference>
<feature type="transmembrane region" description="Helical" evidence="9">
    <location>
        <begin position="196"/>
        <end position="219"/>
    </location>
</feature>
<dbReference type="RefSeq" id="WP_407048683.1">
    <property type="nucleotide sequence ID" value="NZ_CP158568.1"/>
</dbReference>